<gene>
    <name evidence="4" type="ORF">ATK78_0658</name>
</gene>
<comment type="caution">
    <text evidence="4">The sequence shown here is derived from an EMBL/GenBank/DDBJ whole genome shotgun (WGS) entry which is preliminary data.</text>
</comment>
<accession>A0A4R6SZP2</accession>
<reference evidence="4 5" key="1">
    <citation type="submission" date="2019-03" db="EMBL/GenBank/DDBJ databases">
        <title>Genomic Encyclopedia of Archaeal and Bacterial Type Strains, Phase II (KMG-II): from individual species to whole genera.</title>
        <authorList>
            <person name="Goeker M."/>
        </authorList>
    </citation>
    <scope>NUCLEOTIDE SEQUENCE [LARGE SCALE GENOMIC DNA]</scope>
    <source>
        <strain evidence="4 5">DSM 19035</strain>
    </source>
</reference>
<evidence type="ECO:0000256" key="2">
    <source>
        <dbReference type="ARBA" id="ARBA00023136"/>
    </source>
</evidence>
<feature type="domain" description="Bacterial surface antigen (D15)" evidence="3">
    <location>
        <begin position="246"/>
        <end position="427"/>
    </location>
</feature>
<dbReference type="AlphaFoldDB" id="A0A4R6SZP2"/>
<evidence type="ECO:0000256" key="1">
    <source>
        <dbReference type="ARBA" id="ARBA00004370"/>
    </source>
</evidence>
<dbReference type="InterPro" id="IPR000184">
    <property type="entry name" value="Bac_surfAg_D15"/>
</dbReference>
<protein>
    <submittedName>
        <fullName evidence="4">Surface antigen-like protein</fullName>
    </submittedName>
</protein>
<name>A0A4R6SZP2_9SPHI</name>
<dbReference type="Proteomes" id="UP000295620">
    <property type="component" value="Unassembled WGS sequence"/>
</dbReference>
<keyword evidence="5" id="KW-1185">Reference proteome</keyword>
<keyword evidence="2" id="KW-0472">Membrane</keyword>
<evidence type="ECO:0000313" key="4">
    <source>
        <dbReference type="EMBL" id="TDQ11535.1"/>
    </source>
</evidence>
<comment type="subcellular location">
    <subcellularLocation>
        <location evidence="1">Membrane</location>
    </subcellularLocation>
</comment>
<dbReference type="Gene3D" id="2.40.160.50">
    <property type="entry name" value="membrane protein fhac: a member of the omp85/tpsb transporter family"/>
    <property type="match status" value="1"/>
</dbReference>
<dbReference type="EMBL" id="SNYC01000003">
    <property type="protein sequence ID" value="TDQ11535.1"/>
    <property type="molecule type" value="Genomic_DNA"/>
</dbReference>
<organism evidence="4 5">
    <name type="scientific">Pedobacter metabolipauper</name>
    <dbReference type="NCBI Taxonomy" id="425513"/>
    <lineage>
        <taxon>Bacteria</taxon>
        <taxon>Pseudomonadati</taxon>
        <taxon>Bacteroidota</taxon>
        <taxon>Sphingobacteriia</taxon>
        <taxon>Sphingobacteriales</taxon>
        <taxon>Sphingobacteriaceae</taxon>
        <taxon>Pedobacter</taxon>
    </lineage>
</organism>
<evidence type="ECO:0000259" key="3">
    <source>
        <dbReference type="Pfam" id="PF01103"/>
    </source>
</evidence>
<evidence type="ECO:0000313" key="5">
    <source>
        <dbReference type="Proteomes" id="UP000295620"/>
    </source>
</evidence>
<proteinExistence type="predicted"/>
<dbReference type="Pfam" id="PF01103">
    <property type="entry name" value="Omp85"/>
    <property type="match status" value="1"/>
</dbReference>
<sequence length="443" mass="49382">MENKNISYFKAKPGSGLKGFSLIMKTLTVLLFVLPGLAYSQTAVPLDSLKADSLKGEIQYDIGDLIKTIFQKGNKKPSLASEKSGLTIMPSIAYNPSIGAQIGIKVVGGKVLGDDPNTYMSVAATSASITTKGIIYFYLSHNAFTNGNTWNFQGSLVAAKTVTPDYGLGIGAAIVGNEADLALNNPDRVGRVLHGQFYNFREKAYKQIVENLFFGAGVSFDIRRKIEDRSSSTDLTPYHVYSDRYGYDRDHYMANGLLFNIQYTNRDNQNRAFKGIYADAGFRINQSWMGSSKNAVQFTTDFRKYWSLSKRNPEHVIAFWNWGSYLVSGSLPYLELPGTGKDAYFRSGRGYTVGYFKGPQYFYSEIEHRFPITRNKFLSGVSFFNIQSTNDDMGTKLFDKWQPGGGAGLRVLFNKATRTNLCLDYAFGKYGARGFFLGLNEVF</sequence>